<name>A0A0D8BC25_9ACTN</name>
<dbReference type="Proteomes" id="UP000032545">
    <property type="component" value="Unassembled WGS sequence"/>
</dbReference>
<accession>A0A0D8BC25</accession>
<comment type="caution">
    <text evidence="1">The sequence shown here is derived from an EMBL/GenBank/DDBJ whole genome shotgun (WGS) entry which is preliminary data.</text>
</comment>
<organism evidence="1 2">
    <name type="scientific">Frankia torreyi</name>
    <dbReference type="NCBI Taxonomy" id="1856"/>
    <lineage>
        <taxon>Bacteria</taxon>
        <taxon>Bacillati</taxon>
        <taxon>Actinomycetota</taxon>
        <taxon>Actinomycetes</taxon>
        <taxon>Frankiales</taxon>
        <taxon>Frankiaceae</taxon>
        <taxon>Frankia</taxon>
    </lineage>
</organism>
<sequence>MPMIRPADPDFRVCQISFEVLLGIQLEAERRGWATRWTSVDALRAQVKDDTVFLQSLMREERSGVVRSYRCLVLFRTPSGAESGAITTIDLAPETLASLDRLDVDVVTCGVFMKIFSMALGGISQISKE</sequence>
<protein>
    <submittedName>
        <fullName evidence="1">Uncharacterized protein</fullName>
    </submittedName>
</protein>
<dbReference type="PATRIC" id="fig|1502723.3.peg.3599"/>
<keyword evidence="2" id="KW-1185">Reference proteome</keyword>
<gene>
    <name evidence="1" type="ORF">FF36_03915</name>
</gene>
<dbReference type="AlphaFoldDB" id="A0A0D8BC25"/>
<evidence type="ECO:0000313" key="2">
    <source>
        <dbReference type="Proteomes" id="UP000032545"/>
    </source>
</evidence>
<reference evidence="1 2" key="2">
    <citation type="journal article" date="2016" name="Genome Announc.">
        <title>Permanent Draft Genome Sequences for Two Variants of Frankia sp. Strain CpI1, the First Frankia Strain Isolated from Root Nodules of Comptonia peregrina.</title>
        <authorList>
            <person name="Oshone R."/>
            <person name="Hurst S.G.IV."/>
            <person name="Abebe-Akele F."/>
            <person name="Simpson S."/>
            <person name="Morris K."/>
            <person name="Thomas W.K."/>
            <person name="Tisa L.S."/>
        </authorList>
    </citation>
    <scope>NUCLEOTIDE SEQUENCE [LARGE SCALE GENOMIC DNA]</scope>
    <source>
        <strain evidence="2">CpI1-S</strain>
    </source>
</reference>
<evidence type="ECO:0000313" key="1">
    <source>
        <dbReference type="EMBL" id="KJE21711.1"/>
    </source>
</evidence>
<dbReference type="EMBL" id="JYFN01000032">
    <property type="protein sequence ID" value="KJE21711.1"/>
    <property type="molecule type" value="Genomic_DNA"/>
</dbReference>
<reference evidence="2" key="1">
    <citation type="submission" date="2015-02" db="EMBL/GenBank/DDBJ databases">
        <title>Draft Genome of Frankia sp. CpI1-S.</title>
        <authorList>
            <person name="Oshone R.T."/>
            <person name="Ngom M."/>
            <person name="Ghodhbane-Gtari F."/>
            <person name="Gtari M."/>
            <person name="Morris K."/>
            <person name="Thomas K."/>
            <person name="Sen A."/>
            <person name="Tisa L.S."/>
        </authorList>
    </citation>
    <scope>NUCLEOTIDE SEQUENCE [LARGE SCALE GENOMIC DNA]</scope>
    <source>
        <strain evidence="2">CpI1-S</strain>
    </source>
</reference>
<proteinExistence type="predicted"/>